<keyword evidence="3" id="KW-1185">Reference proteome</keyword>
<protein>
    <submittedName>
        <fullName evidence="2">Uncharacterized protein</fullName>
    </submittedName>
</protein>
<dbReference type="EMBL" id="JHEG02000059">
    <property type="protein sequence ID" value="KIE07775.1"/>
    <property type="molecule type" value="Genomic_DNA"/>
</dbReference>
<accession>A0A0C1R5X9</accession>
<dbReference type="Proteomes" id="UP000029738">
    <property type="component" value="Unassembled WGS sequence"/>
</dbReference>
<dbReference type="RefSeq" id="WP_038076431.1">
    <property type="nucleotide sequence ID" value="NZ_JHEG04000001.1"/>
</dbReference>
<evidence type="ECO:0000313" key="3">
    <source>
        <dbReference type="Proteomes" id="UP000029738"/>
    </source>
</evidence>
<dbReference type="EMBL" id="JHEG04000001">
    <property type="protein sequence ID" value="KAF3888715.1"/>
    <property type="molecule type" value="Genomic_DNA"/>
</dbReference>
<proteinExistence type="predicted"/>
<reference evidence="2" key="1">
    <citation type="journal article" date="2015" name="Genome Announc.">
        <title>Draft Genome Sequence of Tolypothrix boutellei Strain VB521301.</title>
        <authorList>
            <person name="Chandrababunaidu M.M."/>
            <person name="Singh D."/>
            <person name="Sen D."/>
            <person name="Bhan S."/>
            <person name="Das S."/>
            <person name="Gupta A."/>
            <person name="Adhikary S.P."/>
            <person name="Tripathy S."/>
        </authorList>
    </citation>
    <scope>NUCLEOTIDE SEQUENCE</scope>
    <source>
        <strain evidence="2">VB521301</strain>
    </source>
</reference>
<reference evidence="1" key="2">
    <citation type="submission" date="2019-11" db="EMBL/GenBank/DDBJ databases">
        <title>Improved Assembly of Tolypothrix boutellei genome.</title>
        <authorList>
            <person name="Sarangi A.N."/>
            <person name="Mukherjee M."/>
            <person name="Ghosh S."/>
            <person name="Singh D."/>
            <person name="Das A."/>
            <person name="Kant S."/>
            <person name="Prusty A."/>
            <person name="Tripathy S."/>
        </authorList>
    </citation>
    <scope>NUCLEOTIDE SEQUENCE</scope>
    <source>
        <strain evidence="1">VB521301</strain>
    </source>
</reference>
<comment type="caution">
    <text evidence="2">The sequence shown here is derived from an EMBL/GenBank/DDBJ whole genome shotgun (WGS) entry which is preliminary data.</text>
</comment>
<evidence type="ECO:0000313" key="2">
    <source>
        <dbReference type="EMBL" id="KIE07775.1"/>
    </source>
</evidence>
<name>A0A0C1R5X9_9CYAN</name>
<gene>
    <name evidence="2" type="ORF">DA73_0243010</name>
    <name evidence="1" type="ORF">DA73_0400026950</name>
</gene>
<organism evidence="2">
    <name type="scientific">Tolypothrix bouteillei VB521301</name>
    <dbReference type="NCBI Taxonomy" id="1479485"/>
    <lineage>
        <taxon>Bacteria</taxon>
        <taxon>Bacillati</taxon>
        <taxon>Cyanobacteriota</taxon>
        <taxon>Cyanophyceae</taxon>
        <taxon>Nostocales</taxon>
        <taxon>Tolypothrichaceae</taxon>
        <taxon>Tolypothrix</taxon>
    </lineage>
</organism>
<evidence type="ECO:0000313" key="1">
    <source>
        <dbReference type="EMBL" id="KAF3888715.1"/>
    </source>
</evidence>
<dbReference type="AlphaFoldDB" id="A0A0C1R5X9"/>
<sequence>MRYSATDTPTKTSIYDNNNQDYAGIVSLVGSFWYWRDFKNGQFGKELTKQEAYAALITSLGIEVQLA</sequence>